<dbReference type="InterPro" id="IPR006580">
    <property type="entry name" value="Znf_TTF"/>
</dbReference>
<dbReference type="Pfam" id="PF14291">
    <property type="entry name" value="DUF4371"/>
    <property type="match status" value="1"/>
</dbReference>
<accession>A0A8R2JWR5</accession>
<proteinExistence type="predicted"/>
<feature type="domain" description="TTF-type" evidence="1">
    <location>
        <begin position="14"/>
        <end position="103"/>
    </location>
</feature>
<evidence type="ECO:0000313" key="3">
    <source>
        <dbReference type="Proteomes" id="UP000007819"/>
    </source>
</evidence>
<reference evidence="2" key="2">
    <citation type="submission" date="2022-06" db="UniProtKB">
        <authorList>
            <consortium name="EnsemblMetazoa"/>
        </authorList>
    </citation>
    <scope>IDENTIFICATION</scope>
</reference>
<name>A0A8R2JWR5_ACYPI</name>
<dbReference type="PANTHER" id="PTHR45749">
    <property type="match status" value="1"/>
</dbReference>
<dbReference type="OrthoDB" id="6608232at2759"/>
<reference evidence="3" key="1">
    <citation type="submission" date="2010-06" db="EMBL/GenBank/DDBJ databases">
        <authorList>
            <person name="Jiang H."/>
            <person name="Abraham K."/>
            <person name="Ali S."/>
            <person name="Alsbrooks S.L."/>
            <person name="Anim B.N."/>
            <person name="Anosike U.S."/>
            <person name="Attaway T."/>
            <person name="Bandaranaike D.P."/>
            <person name="Battles P.K."/>
            <person name="Bell S.N."/>
            <person name="Bell A.V."/>
            <person name="Beltran B."/>
            <person name="Bickham C."/>
            <person name="Bustamante Y."/>
            <person name="Caleb T."/>
            <person name="Canada A."/>
            <person name="Cardenas V."/>
            <person name="Carter K."/>
            <person name="Chacko J."/>
            <person name="Chandrabose M.N."/>
            <person name="Chavez D."/>
            <person name="Chavez A."/>
            <person name="Chen L."/>
            <person name="Chu H.-S."/>
            <person name="Claassen K.J."/>
            <person name="Cockrell R."/>
            <person name="Collins M."/>
            <person name="Cooper J.A."/>
            <person name="Cree A."/>
            <person name="Curry S.M."/>
            <person name="Da Y."/>
            <person name="Dao M.D."/>
            <person name="Das B."/>
            <person name="Davila M.-L."/>
            <person name="Davy-Carroll L."/>
            <person name="Denson S."/>
            <person name="Dinh H."/>
            <person name="Ebong V.E."/>
            <person name="Edwards J.R."/>
            <person name="Egan A."/>
            <person name="El-Daye J."/>
            <person name="Escobedo L."/>
            <person name="Fernandez S."/>
            <person name="Fernando P.R."/>
            <person name="Flagg N."/>
            <person name="Forbes L.D."/>
            <person name="Fowler R.G."/>
            <person name="Fu Q."/>
            <person name="Gabisi R.A."/>
            <person name="Ganer J."/>
            <person name="Garbino Pronczuk A."/>
            <person name="Garcia R.M."/>
            <person name="Garner T."/>
            <person name="Garrett T.E."/>
            <person name="Gonzalez D.A."/>
            <person name="Hamid H."/>
            <person name="Hawkins E.S."/>
            <person name="Hirani K."/>
            <person name="Hogues M.E."/>
            <person name="Hollins B."/>
            <person name="Hsiao C.-H."/>
            <person name="Jabil R."/>
            <person name="James M.L."/>
            <person name="Jhangiani S.N."/>
            <person name="Johnson B."/>
            <person name="Johnson Q."/>
            <person name="Joshi V."/>
            <person name="Kalu J.B."/>
            <person name="Kam C."/>
            <person name="Kashfia A."/>
            <person name="Keebler J."/>
            <person name="Kisamo H."/>
            <person name="Kovar C.L."/>
            <person name="Lago L.A."/>
            <person name="Lai C.-Y."/>
            <person name="Laidlaw J."/>
            <person name="Lara F."/>
            <person name="Le T.-K."/>
            <person name="Lee S.L."/>
            <person name="Legall F.H."/>
            <person name="Lemon S.J."/>
            <person name="Lewis L.R."/>
            <person name="Li B."/>
            <person name="Liu Y."/>
            <person name="Liu Y.-S."/>
            <person name="Lopez J."/>
            <person name="Lozado R.J."/>
            <person name="Lu J."/>
            <person name="Madu R.C."/>
            <person name="Maheshwari M."/>
            <person name="Maheshwari R."/>
            <person name="Malloy K."/>
            <person name="Martinez E."/>
            <person name="Mathew T."/>
            <person name="Mercado I.C."/>
            <person name="Mercado C."/>
            <person name="Meyer B."/>
            <person name="Montgomery K."/>
            <person name="Morgan M.B."/>
            <person name="Munidasa M."/>
            <person name="Nazareth L.V."/>
            <person name="Nelson J."/>
            <person name="Ng B.M."/>
            <person name="Nguyen N.B."/>
            <person name="Nguyen P.Q."/>
            <person name="Nguyen T."/>
            <person name="Obregon M."/>
            <person name="Okwuonu G.O."/>
            <person name="Onwere C.G."/>
            <person name="Orozco G."/>
            <person name="Parra A."/>
            <person name="Patel S."/>
            <person name="Patil S."/>
            <person name="Perez A."/>
            <person name="Perez Y."/>
            <person name="Pham C."/>
            <person name="Primus E.L."/>
            <person name="Pu L.-L."/>
            <person name="Puazo M."/>
            <person name="Qin X."/>
            <person name="Quiroz J.B."/>
            <person name="Reese J."/>
            <person name="Richards S."/>
            <person name="Rives C.M."/>
            <person name="Robberts R."/>
            <person name="Ruiz S.J."/>
            <person name="Ruiz M.J."/>
            <person name="Santibanez J."/>
            <person name="Schneider B.W."/>
            <person name="Sisson I."/>
            <person name="Smith M."/>
            <person name="Sodergren E."/>
            <person name="Song X.-Z."/>
            <person name="Song B.B."/>
            <person name="Summersgill H."/>
            <person name="Thelus R."/>
            <person name="Thornton R.D."/>
            <person name="Trejos Z.Y."/>
            <person name="Usmani K."/>
            <person name="Vattathil S."/>
            <person name="Villasana D."/>
            <person name="Walker D.L."/>
            <person name="Wang S."/>
            <person name="Wang K."/>
            <person name="White C.S."/>
            <person name="Williams A.C."/>
            <person name="Williamson J."/>
            <person name="Wilson K."/>
            <person name="Woghiren I.O."/>
            <person name="Woodworth J.R."/>
            <person name="Worley K.C."/>
            <person name="Wright R.A."/>
            <person name="Wu W."/>
            <person name="Young L."/>
            <person name="Zhang L."/>
            <person name="Zhang J."/>
            <person name="Zhu Y."/>
            <person name="Muzny D.M."/>
            <person name="Weinstock G."/>
            <person name="Gibbs R.A."/>
        </authorList>
    </citation>
    <scope>NUCLEOTIDE SEQUENCE [LARGE SCALE GENOMIC DNA]</scope>
    <source>
        <strain evidence="3">LSR1</strain>
    </source>
</reference>
<dbReference type="RefSeq" id="XP_029348205.1">
    <property type="nucleotide sequence ID" value="XM_029492345.1"/>
</dbReference>
<organism evidence="2 3">
    <name type="scientific">Acyrthosiphon pisum</name>
    <name type="common">Pea aphid</name>
    <dbReference type="NCBI Taxonomy" id="7029"/>
    <lineage>
        <taxon>Eukaryota</taxon>
        <taxon>Metazoa</taxon>
        <taxon>Ecdysozoa</taxon>
        <taxon>Arthropoda</taxon>
        <taxon>Hexapoda</taxon>
        <taxon>Insecta</taxon>
        <taxon>Pterygota</taxon>
        <taxon>Neoptera</taxon>
        <taxon>Paraneoptera</taxon>
        <taxon>Hemiptera</taxon>
        <taxon>Sternorrhyncha</taxon>
        <taxon>Aphidomorpha</taxon>
        <taxon>Aphidoidea</taxon>
        <taxon>Aphididae</taxon>
        <taxon>Macrosiphini</taxon>
        <taxon>Acyrthosiphon</taxon>
    </lineage>
</organism>
<evidence type="ECO:0000259" key="1">
    <source>
        <dbReference type="SMART" id="SM00597"/>
    </source>
</evidence>
<dbReference type="EnsemblMetazoa" id="XM_029492345.1">
    <property type="protein sequence ID" value="XP_029348205.1"/>
    <property type="gene ID" value="LOC107882336"/>
</dbReference>
<keyword evidence="3" id="KW-1185">Reference proteome</keyword>
<sequence>MLFQSYPMTKFGNQKRCFNASYFNEYDWLEYSIQHDALYCFPCRNFSANDNEGTFSKTGFRNWKKLSGSRGITGKKQTKLKAHASTKSHLTCVAKWLGHKNTETIGSVHTQLSTQHKLEVEANKSYIKTLIDIALYLSCQGLPFRGHDESTDSLNKGNFKEACQLMSKYVPEFSVKFLKTTNYTSPLVQNSIIEMCAKNVRDQIISEVGDGVFGIMCDEAR</sequence>
<dbReference type="InterPro" id="IPR025398">
    <property type="entry name" value="DUF4371"/>
</dbReference>
<dbReference type="KEGG" id="api:107882336"/>
<dbReference type="GeneID" id="107882336"/>
<evidence type="ECO:0000313" key="2">
    <source>
        <dbReference type="EnsemblMetazoa" id="XP_029348205.1"/>
    </source>
</evidence>
<dbReference type="SMART" id="SM00597">
    <property type="entry name" value="ZnF_TTF"/>
    <property type="match status" value="1"/>
</dbReference>
<protein>
    <recommendedName>
        <fullName evidence="1">TTF-type domain-containing protein</fullName>
    </recommendedName>
</protein>
<dbReference type="PANTHER" id="PTHR45749:SF37">
    <property type="entry name" value="OS05G0311600 PROTEIN"/>
    <property type="match status" value="1"/>
</dbReference>
<dbReference type="Proteomes" id="UP000007819">
    <property type="component" value="Unassembled WGS sequence"/>
</dbReference>
<dbReference type="AlphaFoldDB" id="A0A8R2JWR5"/>